<organism evidence="7 8">
    <name type="scientific">Lymnaea stagnalis</name>
    <name type="common">Great pond snail</name>
    <name type="synonym">Helix stagnalis</name>
    <dbReference type="NCBI Taxonomy" id="6523"/>
    <lineage>
        <taxon>Eukaryota</taxon>
        <taxon>Metazoa</taxon>
        <taxon>Spiralia</taxon>
        <taxon>Lophotrochozoa</taxon>
        <taxon>Mollusca</taxon>
        <taxon>Gastropoda</taxon>
        <taxon>Heterobranchia</taxon>
        <taxon>Euthyneura</taxon>
        <taxon>Panpulmonata</taxon>
        <taxon>Hygrophila</taxon>
        <taxon>Lymnaeoidea</taxon>
        <taxon>Lymnaeidae</taxon>
        <taxon>Lymnaea</taxon>
    </lineage>
</organism>
<keyword evidence="4" id="KW-0472">Membrane</keyword>
<feature type="domain" description="C-type lectin" evidence="5">
    <location>
        <begin position="815"/>
        <end position="872"/>
    </location>
</feature>
<comment type="caution">
    <text evidence="2">Lacks conserved residue(s) required for the propagation of feature annotation.</text>
</comment>
<dbReference type="EMBL" id="CAXITT010000238">
    <property type="protein sequence ID" value="CAL1536759.1"/>
    <property type="molecule type" value="Genomic_DNA"/>
</dbReference>
<feature type="domain" description="C-type lectin" evidence="5">
    <location>
        <begin position="383"/>
        <end position="497"/>
    </location>
</feature>
<dbReference type="InterPro" id="IPR016186">
    <property type="entry name" value="C-type_lectin-like/link_sf"/>
</dbReference>
<evidence type="ECO:0000256" key="1">
    <source>
        <dbReference type="ARBA" id="ARBA00023157"/>
    </source>
</evidence>
<keyword evidence="4" id="KW-0812">Transmembrane</keyword>
<name>A0AAV2HSS2_LYMST</name>
<dbReference type="Gene3D" id="3.10.100.10">
    <property type="entry name" value="Mannose-Binding Protein A, subunit A"/>
    <property type="match status" value="12"/>
</dbReference>
<protein>
    <submittedName>
        <fullName evidence="7">Uncharacterized protein</fullName>
    </submittedName>
</protein>
<dbReference type="InterPro" id="IPR050111">
    <property type="entry name" value="C-type_lectin/snaclec_domain"/>
</dbReference>
<sequence>MNWLATEIANISFSGLPPKMAWWVGLIDRGQGQGVKYLNSSNVNLSLIPWNNDTVPTPSSTQQCAYFVNGTMALSNCTNWLGFICERTKSKPVLCDAEEQWVSINGTCFKYFNLNQTWSEAGDTCHRNEGSLAKVVTTEEAAYIWDQSKVFSTSSWIGLQLNGTNQKYQWVDGSSLNASISWWADNQPINQSQSKSSMCAFVNGTTRRLSSWSTQSCDVRNSFTCMKPQGVCADGWISHLATCFKFFPRLKLSWVNARNYCLAMGADMIKIATQSYQNEINTYLQELKASSIESVWIGITNIGGQFIWTDGSNFSNFSNWAVSPSNFPGSFGYMETDDSSGKWQLTNSSSLKSFGCYISGNKQVKEILIPTTNYSCDPGWIVAGDSCIFISDVDVPCYQAQQKCKNMQSQLVVINSDDIQSVLESKITSGQYWIGLDDTSSEGKFTWINGTSLITTHWAVGEPDNKDDENCVVLKPVSGEIKWFDMRCVDINSFICQKAPSGMSTVATSTPTQAPYSAKCGLMWEERPDTDFCYQFRVTKLSWSDASGLCAFYNGSLASITSRDEQSYIEGRVRSQDALVYWIGATDSQQEAGWSWEDGSPFSYLNWESGQPNEFNNQDCAGLKTSNMRWDDFSCSLRNGFICKKRGMFEILNSMTTTAMTTPVSLPAGKYYGCPIGWLPYNNNCYLIKRSPATWLQAQIACRQENSKLASIQSVLENEFIWTQLPAKTCSGNNLHFNNTQCDTWAASGECGKNPSWMLIHCQSSCFCNQTCADKFTQWKCNFWARIGECNKNPLWMWAHCAQSCGCDQTINEGYWIGLNDLQIQMNFVWSDLSEVRYTNWLPNEPNNFNGKNEDCVKIHTLTGQWSDDVCDVQTAGYICKRAMEISDHPTVPQHMIGCPIDGFGYGATCYVKVDDSKTWTDAKAYCSQLNATLATIPDSITGAFISTELLGKTSSYWIGLLNLNGKYTWTNGEPVQYTAWVPSHTGNENNSCVAVRTQRPFGLWEDLSCQLKQPFLCETFRRGFTTPLPTTTPQPTTLAPCPSPWKGQGDHCYQMFSSMKTWSDAQQHCQIFGGSLMSVHSNDTLQFVVNSVMNRYTVRNGFWIGLSDITKETSYVWSDNSPFDFSFWSPGEPNSVTALEDCVEVDTFNLHWNDNNCNLLRPYVCSIIRGRHLVEQTYSSDSALSPKCADTAWTLYNGKCYYVSPNWGSESHLSWFAARRKCFSLGADLASISSEGENNFLTSLLSTFYSRQFWIGLNQLDQEAYVWSDNKPTVYVAWANNEPNDGYGAERCVDISASHGHWIDDNCMSSMGYICKRSNNSSGSTLPPHTPTPVIDGVCPAGFVSEVSSSKCYYVGGLGNDSLKDPKLGWEAARNACRALTSPKRVDIGSINSQLDQDIVTLLLSKLNTDLWIGLSDRAQVNTFSWGDNSEVTFTNWAGGEPQFHYGNWQVDNCVEMLRNPNKMEDIAKWNDAQCIKRNAYLCQTMKAPAQSATTVATPTPSCPKDFVQHKTVCYSFVNRPQTWEEARSSCRNLGGDLAATLDVFEVARLDLGLYNKNIFGQAWIGMKFDQMISEYIWSNNWPVISTFWSAGNPNLQTNDSCVALSNTKWNDTYCSDKLPFICEIRKELPPTPTPTPRGHCADSKQLRFGDDCYLIKLDDQVSWPEAAFACNELGMQLASIHSPSENSFLFRQLQNPITTTRNPHFYTNYYYGVKINVWLGFRRDLKGGFTWSDKSEAVYFNWASGEPSMRFTSGQTVTEEECVEMYIDSGKWNDISCRGNNRGYVCKVSQVFPSTLPPTTPLPMVTVIGPDTSSPDFLKSTTNVIVPLRHLPPIQNQEDDENSLTGGQIAGIVIGIIGAAIIVAVVVIVIRKKPLPTWPRVKLLHQDSGFDNAFYMKGEEDPAVDSKGINQDIREGDNASEESVVKLGFSDA</sequence>
<keyword evidence="1" id="KW-1015">Disulfide bond</keyword>
<evidence type="ECO:0000256" key="4">
    <source>
        <dbReference type="SAM" id="Phobius"/>
    </source>
</evidence>
<reference evidence="7 8" key="1">
    <citation type="submission" date="2024-04" db="EMBL/GenBank/DDBJ databases">
        <authorList>
            <consortium name="Genoscope - CEA"/>
            <person name="William W."/>
        </authorList>
    </citation>
    <scope>NUCLEOTIDE SEQUENCE [LARGE SCALE GENOMIC DNA]</scope>
</reference>
<feature type="domain" description="ShKT" evidence="6">
    <location>
        <begin position="730"/>
        <end position="768"/>
    </location>
</feature>
<keyword evidence="8" id="KW-1185">Reference proteome</keyword>
<feature type="domain" description="ShKT" evidence="6">
    <location>
        <begin position="772"/>
        <end position="807"/>
    </location>
</feature>
<dbReference type="InterPro" id="IPR003582">
    <property type="entry name" value="ShKT_dom"/>
</dbReference>
<dbReference type="Pfam" id="PF00059">
    <property type="entry name" value="Lectin_C"/>
    <property type="match status" value="11"/>
</dbReference>
<dbReference type="PROSITE" id="PS50041">
    <property type="entry name" value="C_TYPE_LECTIN_2"/>
    <property type="match status" value="13"/>
</dbReference>
<dbReference type="PROSITE" id="PS51670">
    <property type="entry name" value="SHKT"/>
    <property type="match status" value="2"/>
</dbReference>
<feature type="domain" description="C-type lectin" evidence="5">
    <location>
        <begin position="1650"/>
        <end position="1779"/>
    </location>
</feature>
<proteinExistence type="predicted"/>
<dbReference type="SUPFAM" id="SSF56436">
    <property type="entry name" value="C-type lectin-like"/>
    <property type="match status" value="12"/>
</dbReference>
<dbReference type="PANTHER" id="PTHR22803">
    <property type="entry name" value="MANNOSE, PHOSPHOLIPASE, LECTIN RECEPTOR RELATED"/>
    <property type="match status" value="1"/>
</dbReference>
<dbReference type="SMART" id="SM00254">
    <property type="entry name" value="ShKT"/>
    <property type="match status" value="2"/>
</dbReference>
<accession>A0AAV2HSS2</accession>
<feature type="transmembrane region" description="Helical" evidence="4">
    <location>
        <begin position="1851"/>
        <end position="1872"/>
    </location>
</feature>
<evidence type="ECO:0000313" key="7">
    <source>
        <dbReference type="EMBL" id="CAL1536759.1"/>
    </source>
</evidence>
<gene>
    <name evidence="7" type="ORF">GSLYS_00010672001</name>
</gene>
<feature type="domain" description="C-type lectin" evidence="5">
    <location>
        <begin position="1049"/>
        <end position="1167"/>
    </location>
</feature>
<feature type="domain" description="C-type lectin" evidence="5">
    <location>
        <begin position="104"/>
        <end position="226"/>
    </location>
</feature>
<feature type="region of interest" description="Disordered" evidence="3">
    <location>
        <begin position="1903"/>
        <end position="1934"/>
    </location>
</feature>
<feature type="domain" description="C-type lectin" evidence="5">
    <location>
        <begin position="681"/>
        <end position="801"/>
    </location>
</feature>
<evidence type="ECO:0000259" key="5">
    <source>
        <dbReference type="PROSITE" id="PS50041"/>
    </source>
</evidence>
<dbReference type="SMART" id="SM00034">
    <property type="entry name" value="CLECT"/>
    <property type="match status" value="11"/>
</dbReference>
<keyword evidence="4" id="KW-1133">Transmembrane helix</keyword>
<evidence type="ECO:0000259" key="6">
    <source>
        <dbReference type="PROSITE" id="PS51670"/>
    </source>
</evidence>
<feature type="domain" description="C-type lectin" evidence="5">
    <location>
        <begin position="1197"/>
        <end position="1317"/>
    </location>
</feature>
<feature type="domain" description="C-type lectin" evidence="5">
    <location>
        <begin position="23"/>
        <end position="86"/>
    </location>
</feature>
<evidence type="ECO:0000313" key="8">
    <source>
        <dbReference type="Proteomes" id="UP001497497"/>
    </source>
</evidence>
<feature type="domain" description="C-type lectin" evidence="5">
    <location>
        <begin position="529"/>
        <end position="644"/>
    </location>
</feature>
<dbReference type="InterPro" id="IPR001304">
    <property type="entry name" value="C-type_lectin-like"/>
</dbReference>
<comment type="caution">
    <text evidence="7">The sequence shown here is derived from an EMBL/GenBank/DDBJ whole genome shotgun (WGS) entry which is preliminary data.</text>
</comment>
<dbReference type="CDD" id="cd00037">
    <property type="entry name" value="CLECT"/>
    <property type="match status" value="10"/>
</dbReference>
<dbReference type="InterPro" id="IPR018378">
    <property type="entry name" value="C-type_lectin_CS"/>
</dbReference>
<dbReference type="Proteomes" id="UP001497497">
    <property type="component" value="Unassembled WGS sequence"/>
</dbReference>
<evidence type="ECO:0000256" key="3">
    <source>
        <dbReference type="SAM" id="MobiDB-lite"/>
    </source>
</evidence>
<dbReference type="PROSITE" id="PS00615">
    <property type="entry name" value="C_TYPE_LECTIN_1"/>
    <property type="match status" value="8"/>
</dbReference>
<feature type="domain" description="C-type lectin" evidence="5">
    <location>
        <begin position="239"/>
        <end position="357"/>
    </location>
</feature>
<feature type="domain" description="C-type lectin" evidence="5">
    <location>
        <begin position="906"/>
        <end position="1019"/>
    </location>
</feature>
<feature type="domain" description="C-type lectin" evidence="5">
    <location>
        <begin position="1511"/>
        <end position="1625"/>
    </location>
</feature>
<dbReference type="PRINTS" id="PR01504">
    <property type="entry name" value="PNCREATITSAP"/>
</dbReference>
<evidence type="ECO:0000256" key="2">
    <source>
        <dbReference type="PROSITE-ProRule" id="PRU01005"/>
    </source>
</evidence>
<feature type="domain" description="C-type lectin" evidence="5">
    <location>
        <begin position="1349"/>
        <end position="1485"/>
    </location>
</feature>
<dbReference type="InterPro" id="IPR016187">
    <property type="entry name" value="CTDL_fold"/>
</dbReference>